<dbReference type="SUPFAM" id="SSF48425">
    <property type="entry name" value="Sec7 domain"/>
    <property type="match status" value="1"/>
</dbReference>
<feature type="compositionally biased region" description="Polar residues" evidence="2">
    <location>
        <begin position="1466"/>
        <end position="1475"/>
    </location>
</feature>
<feature type="coiled-coil region" evidence="1">
    <location>
        <begin position="1385"/>
        <end position="1412"/>
    </location>
</feature>
<dbReference type="InterPro" id="IPR035999">
    <property type="entry name" value="Sec7_dom_sf"/>
</dbReference>
<dbReference type="Gene3D" id="1.20.80.10">
    <property type="match status" value="1"/>
</dbReference>
<dbReference type="SUPFAM" id="SSF50729">
    <property type="entry name" value="PH domain-like"/>
    <property type="match status" value="1"/>
</dbReference>
<keyword evidence="1" id="KW-0175">Coiled coil</keyword>
<evidence type="ECO:0000313" key="6">
    <source>
        <dbReference type="EMBL" id="GMI36205.1"/>
    </source>
</evidence>
<dbReference type="Pfam" id="PF01369">
    <property type="entry name" value="Sec7"/>
    <property type="match status" value="1"/>
</dbReference>
<dbReference type="InterPro" id="IPR011993">
    <property type="entry name" value="PH-like_dom_sf"/>
</dbReference>
<evidence type="ECO:0000259" key="3">
    <source>
        <dbReference type="PROSITE" id="PS50003"/>
    </source>
</evidence>
<dbReference type="InterPro" id="IPR023394">
    <property type="entry name" value="Sec7_C_sf"/>
</dbReference>
<dbReference type="Gene3D" id="2.30.29.30">
    <property type="entry name" value="Pleckstrin-homology domain (PH domain)/Phosphotyrosine-binding domain (PTB)"/>
    <property type="match status" value="1"/>
</dbReference>
<dbReference type="Pfam" id="PF00169">
    <property type="entry name" value="PH"/>
    <property type="match status" value="1"/>
</dbReference>
<dbReference type="InterPro" id="IPR000582">
    <property type="entry name" value="Acyl-CoA-binding_protein"/>
</dbReference>
<evidence type="ECO:0000259" key="5">
    <source>
        <dbReference type="PROSITE" id="PS51228"/>
    </source>
</evidence>
<evidence type="ECO:0000256" key="2">
    <source>
        <dbReference type="SAM" id="MobiDB-lite"/>
    </source>
</evidence>
<dbReference type="Proteomes" id="UP001165065">
    <property type="component" value="Unassembled WGS sequence"/>
</dbReference>
<feature type="compositionally biased region" description="Acidic residues" evidence="2">
    <location>
        <begin position="300"/>
        <end position="320"/>
    </location>
</feature>
<dbReference type="CDD" id="cd00171">
    <property type="entry name" value="Sec7"/>
    <property type="match status" value="1"/>
</dbReference>
<comment type="caution">
    <text evidence="6">The sequence shown here is derived from an EMBL/GenBank/DDBJ whole genome shotgun (WGS) entry which is preliminary data.</text>
</comment>
<gene>
    <name evidence="6" type="ORF">TrCOL_g8079</name>
</gene>
<accession>A0A9W7L7P8</accession>
<feature type="domain" description="PH" evidence="3">
    <location>
        <begin position="1302"/>
        <end position="1393"/>
    </location>
</feature>
<dbReference type="PROSITE" id="PS50003">
    <property type="entry name" value="PH_DOMAIN"/>
    <property type="match status" value="1"/>
</dbReference>
<dbReference type="GO" id="GO:0000062">
    <property type="term" value="F:fatty-acyl-CoA binding"/>
    <property type="evidence" value="ECO:0007669"/>
    <property type="project" value="InterPro"/>
</dbReference>
<dbReference type="Gene3D" id="1.10.1000.11">
    <property type="entry name" value="Arf Nucleotide-binding Site Opener,domain 2"/>
    <property type="match status" value="1"/>
</dbReference>
<dbReference type="Pfam" id="PF00887">
    <property type="entry name" value="ACBP"/>
    <property type="match status" value="1"/>
</dbReference>
<dbReference type="PROSITE" id="PS51228">
    <property type="entry name" value="ACB_2"/>
    <property type="match status" value="1"/>
</dbReference>
<dbReference type="InterPro" id="IPR000904">
    <property type="entry name" value="Sec7_dom"/>
</dbReference>
<dbReference type="InterPro" id="IPR001849">
    <property type="entry name" value="PH_domain"/>
</dbReference>
<feature type="compositionally biased region" description="Low complexity" evidence="2">
    <location>
        <begin position="46"/>
        <end position="58"/>
    </location>
</feature>
<dbReference type="SMART" id="SM00222">
    <property type="entry name" value="Sec7"/>
    <property type="match status" value="1"/>
</dbReference>
<evidence type="ECO:0000256" key="1">
    <source>
        <dbReference type="SAM" id="Coils"/>
    </source>
</evidence>
<dbReference type="EMBL" id="BRYA01000063">
    <property type="protein sequence ID" value="GMI36205.1"/>
    <property type="molecule type" value="Genomic_DNA"/>
</dbReference>
<dbReference type="SUPFAM" id="SSF47027">
    <property type="entry name" value="Acyl-CoA binding protein"/>
    <property type="match status" value="1"/>
</dbReference>
<evidence type="ECO:0000313" key="7">
    <source>
        <dbReference type="Proteomes" id="UP001165065"/>
    </source>
</evidence>
<feature type="compositionally biased region" description="Basic and acidic residues" evidence="2">
    <location>
        <begin position="65"/>
        <end position="82"/>
    </location>
</feature>
<dbReference type="InterPro" id="IPR035984">
    <property type="entry name" value="Acyl-CoA-binding_sf"/>
</dbReference>
<feature type="region of interest" description="Disordered" evidence="2">
    <location>
        <begin position="238"/>
        <end position="327"/>
    </location>
</feature>
<dbReference type="InterPro" id="IPR032691">
    <property type="entry name" value="Mon2/Sec7/BIG1-like_HUS"/>
</dbReference>
<dbReference type="OrthoDB" id="430364at2759"/>
<protein>
    <recommendedName>
        <fullName evidence="8">SEC7 domain-containing protein</fullName>
    </recommendedName>
</protein>
<feature type="compositionally biased region" description="Acidic residues" evidence="2">
    <location>
        <begin position="253"/>
        <end position="267"/>
    </location>
</feature>
<feature type="domain" description="ACB" evidence="5">
    <location>
        <begin position="1490"/>
        <end position="1580"/>
    </location>
</feature>
<feature type="compositionally biased region" description="Gly residues" evidence="2">
    <location>
        <begin position="1453"/>
        <end position="1463"/>
    </location>
</feature>
<feature type="domain" description="SEC7" evidence="4">
    <location>
        <begin position="877"/>
        <end position="1082"/>
    </location>
</feature>
<proteinExistence type="predicted"/>
<evidence type="ECO:0000259" key="4">
    <source>
        <dbReference type="PROSITE" id="PS50190"/>
    </source>
</evidence>
<keyword evidence="7" id="KW-1185">Reference proteome</keyword>
<dbReference type="Pfam" id="PF12783">
    <property type="entry name" value="Sec7-like_HUS"/>
    <property type="match status" value="1"/>
</dbReference>
<dbReference type="GO" id="GO:0032012">
    <property type="term" value="P:regulation of ARF protein signal transduction"/>
    <property type="evidence" value="ECO:0007669"/>
    <property type="project" value="InterPro"/>
</dbReference>
<feature type="region of interest" description="Disordered" evidence="2">
    <location>
        <begin position="1090"/>
        <end position="1110"/>
    </location>
</feature>
<dbReference type="SMART" id="SM00233">
    <property type="entry name" value="PH"/>
    <property type="match status" value="1"/>
</dbReference>
<dbReference type="PANTHER" id="PTHR10663">
    <property type="entry name" value="GUANYL-NUCLEOTIDE EXCHANGE FACTOR"/>
    <property type="match status" value="1"/>
</dbReference>
<sequence>MSEPSNASKGAYKATYNYPLLSSQLATKLKEESTDWVYADALSSVVPAAPTTSSSSSSTQEEQENDKNDKAHSLDPTKGERVRSQCANINVRYGRAPFGVRSVGIIYPERGESVPPGWNVARGMGKKEAGALSKQGGGEGKWSWNLSNKPLSLHPIETVYLVFRRGKDRGTVLTGMAKLGEGSGLINGHTVVERSITGIEVEGMGFNLAARYRLGVLGQGGYGEVDCMGFEGEGELEWDGNKDGLQGGKRGGEDDDGTVESTTDEDGMGVGGGEGGKITELDEGVEGEEESTRDNSVTSEYEDESGEGDGDEDEDGDEGGGTEVEKDKIEPAIWAGCVCLYNTHGETRIAAIRGFRAEVDAGKISERESEYLLLCLCDSGSAGGNVEVWRESLELISAMLERGGGKTGAVLGGIVRFCHFVGVVEGEWKGGFGLAESRSDVVGRIIKKVTGGIDQHLENESDKGEVWKTKYLSTEKFARSLVGSIVEAAVDRVEIARVTQKVIQSIGRGGGEGIWNEAEKMGARIWGGDKGRATWFGMLSYFCKRAGGGIRKLRNGKRIVGRDVRQKIEGLEGVWSMLKCMGERGRKEFKVGFVIRRVVVQTVLSNLTAGMEDSGVFHQCLKVITELYRGYRKHCKMEIAVLCEHYMLRILRLGPQVRDGSLKNQQLAALEFIVRWFDTPHNVCELYLNYDLDQRAGVERWRVCEQVCAALCTLAEQCSEVILGQNSQRAAVQRYGNPTPETFDKLKNLELAARTLQELALGAVQHVVRCLMDASGHVFMMQNDAGLRQKSISLSGGWEASGAKKRKKSTKAKRTTVAEDADRIGKVDEVEVTAKGRLAVVTKESLDASETGPLSTSSNGTTRRLSLHGRTLSVAFRQEEGKKTEETLKKAFEIISEKGLKKGLNYLIAVNFLAPSPRDVSNFLRVHQARLDSTLLGDYLGEGGTSDVEYWNLIRYHYIRAISFEGMNVEQGLRHFLTNAGFRLPGEAQKIDRLITVFAQCFWEDNAGTASCPFSHQDTVFILSFSVIMLNTDLHKANANLAKKKVKKMTKQEFMNNLRGVDNSSDLSKDYLSKIYDSIASQVIEMEFDPKSRQDEQGTEGGGDSSRVSYKGLSKGVKSAGELLRGMALFDHHYSLVGIDCMISNELISSTVEACFHHFHGIIAAILDASEFDLQSVLATLDILKNSLCTSVFLDMKIERQAFATQLARVKYIKDEQEGGQTDGMDAGFYIVSGEHKKEEWFVEMERACETGEGIETTIGNIHLLIVDLRASMHDSRKRKELKTICSRIQGGDELLDDANREFILEGDLLKRCRSGKKVKYRFFLFSDRLVYTHLSIKGYYKIHQQLILSLMRVVDEKKSTFQIMHPRKSFLVICPSVEKKRAWMEAILTEIDKLEEKKNRAEEIRHAYSDVSGLVDMSAEGASSNRGSEGGVEWTDLRNGVVVDINGLGSVGGDGNTSGGRGSVKSATDVNNRDSGVVSSGGGEDVKVLNERYYKALHYSTDLLSDKNAGEDVKLSLYGLFKQAKQGDASVGAGERGGVLGEVEQLKLDSWKSCGGMSKLEAKKRYIELLGEVSPNWEEGVDVKGGNS</sequence>
<dbReference type="GO" id="GO:0005085">
    <property type="term" value="F:guanyl-nucleotide exchange factor activity"/>
    <property type="evidence" value="ECO:0007669"/>
    <property type="project" value="InterPro"/>
</dbReference>
<name>A0A9W7L7P8_9STRA</name>
<feature type="region of interest" description="Disordered" evidence="2">
    <location>
        <begin position="46"/>
        <end position="82"/>
    </location>
</feature>
<reference evidence="7" key="1">
    <citation type="journal article" date="2023" name="Commun. Biol.">
        <title>Genome analysis of Parmales, the sister group of diatoms, reveals the evolutionary specialization of diatoms from phago-mixotrophs to photoautotrophs.</title>
        <authorList>
            <person name="Ban H."/>
            <person name="Sato S."/>
            <person name="Yoshikawa S."/>
            <person name="Yamada K."/>
            <person name="Nakamura Y."/>
            <person name="Ichinomiya M."/>
            <person name="Sato N."/>
            <person name="Blanc-Mathieu R."/>
            <person name="Endo H."/>
            <person name="Kuwata A."/>
            <person name="Ogata H."/>
        </authorList>
    </citation>
    <scope>NUCLEOTIDE SEQUENCE [LARGE SCALE GENOMIC DNA]</scope>
</reference>
<feature type="compositionally biased region" description="Acidic residues" evidence="2">
    <location>
        <begin position="281"/>
        <end position="291"/>
    </location>
</feature>
<dbReference type="InterPro" id="IPR014352">
    <property type="entry name" value="FERM/acyl-CoA-bd_prot_sf"/>
</dbReference>
<evidence type="ECO:0008006" key="8">
    <source>
        <dbReference type="Google" id="ProtNLM"/>
    </source>
</evidence>
<dbReference type="Gene3D" id="1.10.220.20">
    <property type="match status" value="1"/>
</dbReference>
<feature type="region of interest" description="Disordered" evidence="2">
    <location>
        <begin position="1453"/>
        <end position="1483"/>
    </location>
</feature>
<organism evidence="6 7">
    <name type="scientific">Triparma columacea</name>
    <dbReference type="NCBI Taxonomy" id="722753"/>
    <lineage>
        <taxon>Eukaryota</taxon>
        <taxon>Sar</taxon>
        <taxon>Stramenopiles</taxon>
        <taxon>Ochrophyta</taxon>
        <taxon>Bolidophyceae</taxon>
        <taxon>Parmales</taxon>
        <taxon>Triparmaceae</taxon>
        <taxon>Triparma</taxon>
    </lineage>
</organism>
<dbReference type="PROSITE" id="PS50190">
    <property type="entry name" value="SEC7"/>
    <property type="match status" value="1"/>
</dbReference>